<sequence length="63" mass="7589">MKASEIRNMSVEEMDQKVEGLRREIFNLRFQKELGQMENPNKIRQLKRDIARLLTVITETKRK</sequence>
<dbReference type="SUPFAM" id="SSF46561">
    <property type="entry name" value="Ribosomal protein L29 (L29p)"/>
    <property type="match status" value="1"/>
</dbReference>
<name>A0A7C4VRR6_9BACT</name>
<evidence type="ECO:0000256" key="2">
    <source>
        <dbReference type="ARBA" id="ARBA00022980"/>
    </source>
</evidence>
<evidence type="ECO:0000256" key="3">
    <source>
        <dbReference type="ARBA" id="ARBA00023274"/>
    </source>
</evidence>
<gene>
    <name evidence="5" type="primary">rpmC</name>
    <name evidence="7" type="ORF">ENS29_13855</name>
</gene>
<dbReference type="PROSITE" id="PS00579">
    <property type="entry name" value="RIBOSOMAL_L29"/>
    <property type="match status" value="1"/>
</dbReference>
<organism evidence="7">
    <name type="scientific">Desulfatirhabdium butyrativorans</name>
    <dbReference type="NCBI Taxonomy" id="340467"/>
    <lineage>
        <taxon>Bacteria</taxon>
        <taxon>Pseudomonadati</taxon>
        <taxon>Thermodesulfobacteriota</taxon>
        <taxon>Desulfobacteria</taxon>
        <taxon>Desulfobacterales</taxon>
        <taxon>Desulfatirhabdiaceae</taxon>
        <taxon>Desulfatirhabdium</taxon>
    </lineage>
</organism>
<comment type="caution">
    <text evidence="7">The sequence shown here is derived from an EMBL/GenBank/DDBJ whole genome shotgun (WGS) entry which is preliminary data.</text>
</comment>
<dbReference type="GO" id="GO:0003735">
    <property type="term" value="F:structural constituent of ribosome"/>
    <property type="evidence" value="ECO:0007669"/>
    <property type="project" value="InterPro"/>
</dbReference>
<evidence type="ECO:0000256" key="4">
    <source>
        <dbReference type="ARBA" id="ARBA00035204"/>
    </source>
</evidence>
<evidence type="ECO:0000256" key="6">
    <source>
        <dbReference type="SAM" id="Coils"/>
    </source>
</evidence>
<keyword evidence="6" id="KW-0175">Coiled coil</keyword>
<dbReference type="FunFam" id="1.10.287.310:FF:000001">
    <property type="entry name" value="50S ribosomal protein L29"/>
    <property type="match status" value="1"/>
</dbReference>
<dbReference type="InterPro" id="IPR018254">
    <property type="entry name" value="Ribosomal_uL29_CS"/>
</dbReference>
<dbReference type="EMBL" id="DSUH01000321">
    <property type="protein sequence ID" value="HGU33913.1"/>
    <property type="molecule type" value="Genomic_DNA"/>
</dbReference>
<dbReference type="PANTHER" id="PTHR10916:SF0">
    <property type="entry name" value="LARGE RIBOSOMAL SUBUNIT PROTEIN UL29C"/>
    <property type="match status" value="1"/>
</dbReference>
<comment type="similarity">
    <text evidence="1 5">Belongs to the universal ribosomal protein uL29 family.</text>
</comment>
<dbReference type="HAMAP" id="MF_00374">
    <property type="entry name" value="Ribosomal_uL29"/>
    <property type="match status" value="1"/>
</dbReference>
<feature type="coiled-coil region" evidence="6">
    <location>
        <begin position="11"/>
        <end position="63"/>
    </location>
</feature>
<dbReference type="PANTHER" id="PTHR10916">
    <property type="entry name" value="60S RIBOSOMAL PROTEIN L35/50S RIBOSOMAL PROTEIN L29"/>
    <property type="match status" value="1"/>
</dbReference>
<evidence type="ECO:0000313" key="7">
    <source>
        <dbReference type="EMBL" id="HGU33913.1"/>
    </source>
</evidence>
<keyword evidence="2 5" id="KW-0689">Ribosomal protein</keyword>
<dbReference type="GO" id="GO:0006412">
    <property type="term" value="P:translation"/>
    <property type="evidence" value="ECO:0007669"/>
    <property type="project" value="UniProtKB-UniRule"/>
</dbReference>
<reference evidence="7" key="1">
    <citation type="journal article" date="2020" name="mSystems">
        <title>Genome- and Community-Level Interaction Insights into Carbon Utilization and Element Cycling Functions of Hydrothermarchaeota in Hydrothermal Sediment.</title>
        <authorList>
            <person name="Zhou Z."/>
            <person name="Liu Y."/>
            <person name="Xu W."/>
            <person name="Pan J."/>
            <person name="Luo Z.H."/>
            <person name="Li M."/>
        </authorList>
    </citation>
    <scope>NUCLEOTIDE SEQUENCE [LARGE SCALE GENOMIC DNA]</scope>
    <source>
        <strain evidence="7">SpSt-477</strain>
    </source>
</reference>
<keyword evidence="3 5" id="KW-0687">Ribonucleoprotein</keyword>
<dbReference type="GO" id="GO:0022625">
    <property type="term" value="C:cytosolic large ribosomal subunit"/>
    <property type="evidence" value="ECO:0007669"/>
    <property type="project" value="TreeGrafter"/>
</dbReference>
<dbReference type="AlphaFoldDB" id="A0A7C4VRR6"/>
<dbReference type="Pfam" id="PF00831">
    <property type="entry name" value="Ribosomal_L29"/>
    <property type="match status" value="1"/>
</dbReference>
<dbReference type="Gene3D" id="1.10.287.310">
    <property type="match status" value="1"/>
</dbReference>
<evidence type="ECO:0000256" key="1">
    <source>
        <dbReference type="ARBA" id="ARBA00009254"/>
    </source>
</evidence>
<dbReference type="NCBIfam" id="TIGR00012">
    <property type="entry name" value="L29"/>
    <property type="match status" value="1"/>
</dbReference>
<dbReference type="CDD" id="cd00427">
    <property type="entry name" value="Ribosomal_L29_HIP"/>
    <property type="match status" value="1"/>
</dbReference>
<evidence type="ECO:0000256" key="5">
    <source>
        <dbReference type="HAMAP-Rule" id="MF_00374"/>
    </source>
</evidence>
<accession>A0A7C4VRR6</accession>
<protein>
    <recommendedName>
        <fullName evidence="4 5">Large ribosomal subunit protein uL29</fullName>
    </recommendedName>
</protein>
<dbReference type="InterPro" id="IPR036049">
    <property type="entry name" value="Ribosomal_uL29_sf"/>
</dbReference>
<proteinExistence type="inferred from homology"/>
<dbReference type="InterPro" id="IPR001854">
    <property type="entry name" value="Ribosomal_uL29"/>
</dbReference>
<dbReference type="InterPro" id="IPR050063">
    <property type="entry name" value="Ribosomal_protein_uL29"/>
</dbReference>